<organism evidence="1 2">
    <name type="scientific">Sphingobium yanoikuyae</name>
    <name type="common">Sphingomonas yanoikuyae</name>
    <dbReference type="NCBI Taxonomy" id="13690"/>
    <lineage>
        <taxon>Bacteria</taxon>
        <taxon>Pseudomonadati</taxon>
        <taxon>Pseudomonadota</taxon>
        <taxon>Alphaproteobacteria</taxon>
        <taxon>Sphingomonadales</taxon>
        <taxon>Sphingomonadaceae</taxon>
        <taxon>Sphingobium</taxon>
    </lineage>
</organism>
<dbReference type="AlphaFoldDB" id="A0A6P1GPW0"/>
<evidence type="ECO:0000313" key="2">
    <source>
        <dbReference type="Proteomes" id="UP000464086"/>
    </source>
</evidence>
<keyword evidence="1" id="KW-0614">Plasmid</keyword>
<dbReference type="RefSeq" id="WP_159368180.1">
    <property type="nucleotide sequence ID" value="NZ_CP047219.1"/>
</dbReference>
<name>A0A6P1GPW0_SPHYA</name>
<evidence type="ECO:0000313" key="1">
    <source>
        <dbReference type="EMBL" id="QHD70635.1"/>
    </source>
</evidence>
<gene>
    <name evidence="1" type="ORF">GS397_26360</name>
</gene>
<proteinExistence type="predicted"/>
<geneLocation type="plasmid" evidence="1">
    <name>unnamed1</name>
</geneLocation>
<dbReference type="Proteomes" id="UP000464086">
    <property type="component" value="Plasmid unnamed1"/>
</dbReference>
<sequence length="191" mass="20727">MLNSPTIRTPVRRSTDETYRRYRLIAGQRGDGFSAVAYAGTVCVFTGSGCDLDGAIYDLKSQIDRDFDRRASERSGELPSREELELALALASTRITPALHHLLQALCHGPEISPQLVQRRSGASEETLMRDLVRLARSVADILSLPLPKGTANVGGALKLIGERVGISAGADETWIFRPAFVAAAEAHLVR</sequence>
<dbReference type="EMBL" id="CP047219">
    <property type="protein sequence ID" value="QHD70635.1"/>
    <property type="molecule type" value="Genomic_DNA"/>
</dbReference>
<reference evidence="1 2" key="1">
    <citation type="submission" date="2019-12" db="EMBL/GenBank/DDBJ databases">
        <title>Functional and genomic insights into the Sphingobium yanoikuyae YC-JY1, a bacterium efficiently degrading bisphenol A.</title>
        <authorList>
            <person name="Jia Y."/>
            <person name="Li X."/>
            <person name="Wang J."/>
            <person name="Eltoukhy A."/>
            <person name="Lamraoui I."/>
            <person name="Yan Y."/>
        </authorList>
    </citation>
    <scope>NUCLEOTIDE SEQUENCE [LARGE SCALE GENOMIC DNA]</scope>
    <source>
        <strain evidence="1 2">YC-JY1</strain>
        <plasmid evidence="1 2">unnamed1</plasmid>
    </source>
</reference>
<accession>A0A6P1GPW0</accession>
<protein>
    <submittedName>
        <fullName evidence="1">Uncharacterized protein</fullName>
    </submittedName>
</protein>